<proteinExistence type="predicted"/>
<feature type="domain" description="LysM" evidence="1">
    <location>
        <begin position="71"/>
        <end position="119"/>
    </location>
</feature>
<gene>
    <name evidence="2" type="ORF">MNBD_GAMMA22-1086</name>
</gene>
<dbReference type="CDD" id="cd00118">
    <property type="entry name" value="LysM"/>
    <property type="match status" value="1"/>
</dbReference>
<dbReference type="Pfam" id="PF01476">
    <property type="entry name" value="LysM"/>
    <property type="match status" value="1"/>
</dbReference>
<dbReference type="PANTHER" id="PTHR34700:SF4">
    <property type="entry name" value="PHAGE-LIKE ELEMENT PBSX PROTEIN XKDP"/>
    <property type="match status" value="1"/>
</dbReference>
<dbReference type="Gene3D" id="3.10.350.10">
    <property type="entry name" value="LysM domain"/>
    <property type="match status" value="1"/>
</dbReference>
<dbReference type="EMBL" id="UOFS01000042">
    <property type="protein sequence ID" value="VAX00005.1"/>
    <property type="molecule type" value="Genomic_DNA"/>
</dbReference>
<evidence type="ECO:0000313" key="2">
    <source>
        <dbReference type="EMBL" id="VAX00005.1"/>
    </source>
</evidence>
<organism evidence="2">
    <name type="scientific">hydrothermal vent metagenome</name>
    <dbReference type="NCBI Taxonomy" id="652676"/>
    <lineage>
        <taxon>unclassified sequences</taxon>
        <taxon>metagenomes</taxon>
        <taxon>ecological metagenomes</taxon>
    </lineage>
</organism>
<name>A0A3B1B104_9ZZZZ</name>
<dbReference type="PANTHER" id="PTHR34700">
    <property type="entry name" value="POTASSIUM BINDING PROTEIN KBP"/>
    <property type="match status" value="1"/>
</dbReference>
<dbReference type="InterPro" id="IPR018392">
    <property type="entry name" value="LysM"/>
</dbReference>
<dbReference type="AlphaFoldDB" id="A0A3B1B104"/>
<sequence length="389" mass="44012">MYDDQKHGHKFSKLTPYLTLAVSLSLASCGATPKPAPLLEPEPERERVEQPFTPAQVEEITSDDIKPNVPERYVIVKGDTLWDIAAKFLKSPWLWPEVWHINTQIRNPHLIYPGDVILLYYVDGKPFLTLEGSAGTRPTLPAGVGTVKLKPTIRFENLNQAIDTLPRSAIAAFISNPRVLTEKQFEEAPYVFSSRDTHLVNAQGDRVYVRNVKDEQQVQYVVVRRGDPYQDPDTYEILGVEAIDVADARMVRIADPSTIIITRARKEVLTGDSLIPHLEQQIDFNFFPRAPRRKMEGKIIAVYDGLSQIGQYNVVILNRGESHGMEVGHVLAIYQAGTYVRDNRTGDDVLLPEERAGLMMVFRVFDKLSYALVMETERALKVKDAFRNP</sequence>
<accession>A0A3B1B104</accession>
<dbReference type="PROSITE" id="PS51782">
    <property type="entry name" value="LYSM"/>
    <property type="match status" value="1"/>
</dbReference>
<dbReference type="InterPro" id="IPR052196">
    <property type="entry name" value="Bact_Kbp"/>
</dbReference>
<dbReference type="InterPro" id="IPR036779">
    <property type="entry name" value="LysM_dom_sf"/>
</dbReference>
<protein>
    <submittedName>
        <fullName evidence="2">Uncharacterized protein with LysM domain, COG1652</fullName>
    </submittedName>
</protein>
<reference evidence="2" key="1">
    <citation type="submission" date="2018-06" db="EMBL/GenBank/DDBJ databases">
        <authorList>
            <person name="Zhirakovskaya E."/>
        </authorList>
    </citation>
    <scope>NUCLEOTIDE SEQUENCE</scope>
</reference>
<dbReference type="SUPFAM" id="SSF54106">
    <property type="entry name" value="LysM domain"/>
    <property type="match status" value="1"/>
</dbReference>
<dbReference type="PROSITE" id="PS51257">
    <property type="entry name" value="PROKAR_LIPOPROTEIN"/>
    <property type="match status" value="1"/>
</dbReference>
<evidence type="ECO:0000259" key="1">
    <source>
        <dbReference type="PROSITE" id="PS51782"/>
    </source>
</evidence>